<dbReference type="EMBL" id="JAPDHW010000034">
    <property type="protein sequence ID" value="MCW3170834.1"/>
    <property type="molecule type" value="Genomic_DNA"/>
</dbReference>
<dbReference type="InterPro" id="IPR024079">
    <property type="entry name" value="MetalloPept_cat_dom_sf"/>
</dbReference>
<dbReference type="SUPFAM" id="SSF55486">
    <property type="entry name" value="Metalloproteases ('zincins'), catalytic domain"/>
    <property type="match status" value="1"/>
</dbReference>
<sequence length="458" mass="52871">MSRTRIVKGKITEVVGKDYNIFSESNIVDTATELITEKGETNGISFQNPSKPSAGEIKAKCLVLFRPHNKWNGEYGFDWIRTGDTGQSGDKKWYRDIMGNYTYPKTEYGFDYCNPKFNNLTSEYDKLVTSEFRKMIVTWKKNGKYPYYYIIPYLSLLPNNKAILQLKIETEEQPESFELEYDTNYFTAKLLKPIPTSTGKHTIDQCLEITCTNEFANDQEVIIKAFKDGKGEDVGKLIVVKNSTSNQRKIKVTLVSIIKGKEKPNLSVETNFLEKILRQSYIIPTFQYSSISINPKVDLGKYFLENNDTYDILNIKLRDKVNVHGAKNNGFFDDSFRLFFSTDICEDFSCNEKGFLLGRAEDIPDKKFLKSAVLPSVIIFDQKKFALKRPEAAHLVRSTAMHELLHAMGLHHTFDSSSKYGFQQFETDNIMDYSDLSTNIIAKQTYRWQWQILKNILR</sequence>
<dbReference type="RefSeq" id="WP_264751963.1">
    <property type="nucleotide sequence ID" value="NZ_JAPDHW010000034.1"/>
</dbReference>
<dbReference type="Proteomes" id="UP001163731">
    <property type="component" value="Unassembled WGS sequence"/>
</dbReference>
<name>A0ABT3I433_9FLAO</name>
<accession>A0ABT3I433</accession>
<keyword evidence="2" id="KW-1185">Reference proteome</keyword>
<comment type="caution">
    <text evidence="1">The sequence shown here is derived from an EMBL/GenBank/DDBJ whole genome shotgun (WGS) entry which is preliminary data.</text>
</comment>
<evidence type="ECO:0000313" key="1">
    <source>
        <dbReference type="EMBL" id="MCW3170834.1"/>
    </source>
</evidence>
<dbReference type="Gene3D" id="3.40.390.10">
    <property type="entry name" value="Collagenase (Catalytic Domain)"/>
    <property type="match status" value="1"/>
</dbReference>
<gene>
    <name evidence="1" type="ORF">OMO38_20070</name>
</gene>
<proteinExistence type="predicted"/>
<organism evidence="1 2">
    <name type="scientific">Chryseobacterium kimseyorum</name>
    <dbReference type="NCBI Taxonomy" id="2984028"/>
    <lineage>
        <taxon>Bacteria</taxon>
        <taxon>Pseudomonadati</taxon>
        <taxon>Bacteroidota</taxon>
        <taxon>Flavobacteriia</taxon>
        <taxon>Flavobacteriales</taxon>
        <taxon>Weeksellaceae</taxon>
        <taxon>Chryseobacterium group</taxon>
        <taxon>Chryseobacterium</taxon>
    </lineage>
</organism>
<evidence type="ECO:0008006" key="3">
    <source>
        <dbReference type="Google" id="ProtNLM"/>
    </source>
</evidence>
<protein>
    <recommendedName>
        <fullName evidence="3">EcxA zinc-binding domain-containing protein</fullName>
    </recommendedName>
</protein>
<evidence type="ECO:0000313" key="2">
    <source>
        <dbReference type="Proteomes" id="UP001163731"/>
    </source>
</evidence>
<reference evidence="1" key="1">
    <citation type="submission" date="2022-10" db="EMBL/GenBank/DDBJ databases">
        <title>Chryseobacterium babae sp. nov. isolated from the gut of the beetle Oryctes rhinoceros, and Chryseobacterium kimseyorum sp. nov., isolated from a stick insect rearing cage.</title>
        <authorList>
            <person name="Shelomi M."/>
            <person name="Han C.-J."/>
            <person name="Chen W.-M."/>
            <person name="Chen H.-K."/>
            <person name="Liaw S.-J."/>
            <person name="Muhle E."/>
            <person name="Clermont D."/>
        </authorList>
    </citation>
    <scope>NUCLEOTIDE SEQUENCE</scope>
    <source>
        <strain evidence="1">09-1422</strain>
    </source>
</reference>